<dbReference type="RefSeq" id="WP_203934363.1">
    <property type="nucleotide sequence ID" value="NZ_BOPH01000140.1"/>
</dbReference>
<gene>
    <name evidence="1" type="ORF">Voc01_094760</name>
</gene>
<sequence>MLPTRISITTDTQRVLVRHHLVATPAPGDAATTPAATTPAALATVTANIAYYGYALAAPAYAAVARAGDDALASWWSALEPVLAQLTGDDKGMDRFVVYKNFPAEVLAMDEVTYWSRQILMYWGLPSGYLADEERERPPLELDRRRERRLADAPAPRVLHEATVASLADVFASLCAVPARWTDDQWADVQYLVDPPVDLAAVPFVENRIRLAALLCARGLPATVDTATDVLRLAVALSDGDVSLRRPGRLRRFTRRERRSLLGMLESATHLDDDVARRRERFKRLLRELRPGDYRDAYPRVVAAYDRLYRAVPAGGFNTDVERMLAARDPAVLTLLATRPGEYVRRLRVLVLAFGAPAVEVFHTLVGRLSVIQLLKLRGYLSTVDRRRWRMFPPRGNWSRVQVVAADKLVRLPVGHRHELLEAIGAELTARLEKTPAVALSSAVERVKLPTNDAELAPYGRGTVFPIPDGMTFLRTASYWSFGAGASTGWYDNGWNFFDADWKPVGTCCWNVPQFGGTPTTRSAKSRRDAGAIFSGDPVSGNEKKGRATQLIDLYLDRLPDLHARYAVWSILCYSRKMFSEAQDVFAALQWGEHPEAGKLFEPSRCQLAFPLTGDAYTKFVAYLDVERREVVYLDANLPVHVSSASANGERLSVSMPAFVEYLASLPSVHDLYRHAPASDDGMPVVYDDTDLSITGGPAYVFRPSNPANTFEAVDPASLL</sequence>
<accession>A0A8J4EH33</accession>
<organism evidence="1 2">
    <name type="scientific">Virgisporangium ochraceum</name>
    <dbReference type="NCBI Taxonomy" id="65505"/>
    <lineage>
        <taxon>Bacteria</taxon>
        <taxon>Bacillati</taxon>
        <taxon>Actinomycetota</taxon>
        <taxon>Actinomycetes</taxon>
        <taxon>Micromonosporales</taxon>
        <taxon>Micromonosporaceae</taxon>
        <taxon>Virgisporangium</taxon>
    </lineage>
</organism>
<proteinExistence type="predicted"/>
<dbReference type="EMBL" id="BOPH01000140">
    <property type="protein sequence ID" value="GIJ74559.1"/>
    <property type="molecule type" value="Genomic_DNA"/>
</dbReference>
<evidence type="ECO:0000313" key="2">
    <source>
        <dbReference type="Proteomes" id="UP000635606"/>
    </source>
</evidence>
<comment type="caution">
    <text evidence="1">The sequence shown here is derived from an EMBL/GenBank/DDBJ whole genome shotgun (WGS) entry which is preliminary data.</text>
</comment>
<dbReference type="Proteomes" id="UP000635606">
    <property type="component" value="Unassembled WGS sequence"/>
</dbReference>
<name>A0A8J4EH33_9ACTN</name>
<evidence type="ECO:0000313" key="1">
    <source>
        <dbReference type="EMBL" id="GIJ74559.1"/>
    </source>
</evidence>
<keyword evidence="2" id="KW-1185">Reference proteome</keyword>
<reference evidence="1" key="1">
    <citation type="submission" date="2021-01" db="EMBL/GenBank/DDBJ databases">
        <title>Whole genome shotgun sequence of Virgisporangium ochraceum NBRC 16418.</title>
        <authorList>
            <person name="Komaki H."/>
            <person name="Tamura T."/>
        </authorList>
    </citation>
    <scope>NUCLEOTIDE SEQUENCE</scope>
    <source>
        <strain evidence="1">NBRC 16418</strain>
    </source>
</reference>
<dbReference type="AlphaFoldDB" id="A0A8J4EH33"/>
<protein>
    <submittedName>
        <fullName evidence="1">Uncharacterized protein</fullName>
    </submittedName>
</protein>